<proteinExistence type="predicted"/>
<name>A0A521FDR3_9SPHI</name>
<dbReference type="OrthoDB" id="768192at2"/>
<reference evidence="1 2" key="1">
    <citation type="submission" date="2017-05" db="EMBL/GenBank/DDBJ databases">
        <authorList>
            <person name="Varghese N."/>
            <person name="Submissions S."/>
        </authorList>
    </citation>
    <scope>NUCLEOTIDE SEQUENCE [LARGE SCALE GENOMIC DNA]</scope>
    <source>
        <strain evidence="1 2">DSM 19036</strain>
    </source>
</reference>
<sequence>MRKVLLLSYAVALGFFCGCGQNTGNELDNYDALAAVPSAKYLAVYEQDTAWLSLIKKGPKVEGNLRFKYSNGIRQQGTFKGLFRGDTLFADYHYKGQNGQWQRNPIALLKTGGQLQMGVGQREFAWGRTYFTKNVPIDFEKGRFVFVKKD</sequence>
<organism evidence="1 2">
    <name type="scientific">Pedobacter westerhofensis</name>
    <dbReference type="NCBI Taxonomy" id="425512"/>
    <lineage>
        <taxon>Bacteria</taxon>
        <taxon>Pseudomonadati</taxon>
        <taxon>Bacteroidota</taxon>
        <taxon>Sphingobacteriia</taxon>
        <taxon>Sphingobacteriales</taxon>
        <taxon>Sphingobacteriaceae</taxon>
        <taxon>Pedobacter</taxon>
    </lineage>
</organism>
<evidence type="ECO:0000313" key="1">
    <source>
        <dbReference type="EMBL" id="SMO94289.1"/>
    </source>
</evidence>
<dbReference type="AlphaFoldDB" id="A0A521FDR3"/>
<dbReference type="Proteomes" id="UP000320300">
    <property type="component" value="Unassembled WGS sequence"/>
</dbReference>
<keyword evidence="2" id="KW-1185">Reference proteome</keyword>
<dbReference type="PROSITE" id="PS51257">
    <property type="entry name" value="PROKAR_LIPOPROTEIN"/>
    <property type="match status" value="1"/>
</dbReference>
<protein>
    <submittedName>
        <fullName evidence="1">Uncharacterized protein</fullName>
    </submittedName>
</protein>
<accession>A0A521FDR3</accession>
<dbReference type="RefSeq" id="WP_142530149.1">
    <property type="nucleotide sequence ID" value="NZ_CBCSJO010000001.1"/>
</dbReference>
<dbReference type="EMBL" id="FXTN01000011">
    <property type="protein sequence ID" value="SMO94289.1"/>
    <property type="molecule type" value="Genomic_DNA"/>
</dbReference>
<gene>
    <name evidence="1" type="ORF">SAMN06265348_111180</name>
</gene>
<evidence type="ECO:0000313" key="2">
    <source>
        <dbReference type="Proteomes" id="UP000320300"/>
    </source>
</evidence>